<keyword evidence="2" id="KW-1185">Reference proteome</keyword>
<evidence type="ECO:0000313" key="2">
    <source>
        <dbReference type="Proteomes" id="UP001303760"/>
    </source>
</evidence>
<dbReference type="Proteomes" id="UP001303760">
    <property type="component" value="Unassembled WGS sequence"/>
</dbReference>
<organism evidence="1 2">
    <name type="scientific">Achaetomium macrosporum</name>
    <dbReference type="NCBI Taxonomy" id="79813"/>
    <lineage>
        <taxon>Eukaryota</taxon>
        <taxon>Fungi</taxon>
        <taxon>Dikarya</taxon>
        <taxon>Ascomycota</taxon>
        <taxon>Pezizomycotina</taxon>
        <taxon>Sordariomycetes</taxon>
        <taxon>Sordariomycetidae</taxon>
        <taxon>Sordariales</taxon>
        <taxon>Chaetomiaceae</taxon>
        <taxon>Achaetomium</taxon>
    </lineage>
</organism>
<reference evidence="1" key="2">
    <citation type="submission" date="2023-05" db="EMBL/GenBank/DDBJ databases">
        <authorList>
            <consortium name="Lawrence Berkeley National Laboratory"/>
            <person name="Steindorff A."/>
            <person name="Hensen N."/>
            <person name="Bonometti L."/>
            <person name="Westerberg I."/>
            <person name="Brannstrom I.O."/>
            <person name="Guillou S."/>
            <person name="Cros-Aarteil S."/>
            <person name="Calhoun S."/>
            <person name="Haridas S."/>
            <person name="Kuo A."/>
            <person name="Mondo S."/>
            <person name="Pangilinan J."/>
            <person name="Riley R."/>
            <person name="Labutti K."/>
            <person name="Andreopoulos B."/>
            <person name="Lipzen A."/>
            <person name="Chen C."/>
            <person name="Yanf M."/>
            <person name="Daum C."/>
            <person name="Ng V."/>
            <person name="Clum A."/>
            <person name="Ohm R."/>
            <person name="Martin F."/>
            <person name="Silar P."/>
            <person name="Natvig D."/>
            <person name="Lalanne C."/>
            <person name="Gautier V."/>
            <person name="Ament-Velasquez S.L."/>
            <person name="Kruys A."/>
            <person name="Hutchinson M.I."/>
            <person name="Powell A.J."/>
            <person name="Barry K."/>
            <person name="Miller A.N."/>
            <person name="Grigoriev I.V."/>
            <person name="Debuchy R."/>
            <person name="Gladieux P."/>
            <person name="Thoren M.H."/>
            <person name="Johannesson H."/>
        </authorList>
    </citation>
    <scope>NUCLEOTIDE SEQUENCE</scope>
    <source>
        <strain evidence="1">CBS 532.94</strain>
    </source>
</reference>
<comment type="caution">
    <text evidence="1">The sequence shown here is derived from an EMBL/GenBank/DDBJ whole genome shotgun (WGS) entry which is preliminary data.</text>
</comment>
<evidence type="ECO:0000313" key="1">
    <source>
        <dbReference type="EMBL" id="KAK4234827.1"/>
    </source>
</evidence>
<name>A0AAN7H873_9PEZI</name>
<reference evidence="1" key="1">
    <citation type="journal article" date="2023" name="Mol. Phylogenet. Evol.">
        <title>Genome-scale phylogeny and comparative genomics of the fungal order Sordariales.</title>
        <authorList>
            <person name="Hensen N."/>
            <person name="Bonometti L."/>
            <person name="Westerberg I."/>
            <person name="Brannstrom I.O."/>
            <person name="Guillou S."/>
            <person name="Cros-Aarteil S."/>
            <person name="Calhoun S."/>
            <person name="Haridas S."/>
            <person name="Kuo A."/>
            <person name="Mondo S."/>
            <person name="Pangilinan J."/>
            <person name="Riley R."/>
            <person name="LaButti K."/>
            <person name="Andreopoulos B."/>
            <person name="Lipzen A."/>
            <person name="Chen C."/>
            <person name="Yan M."/>
            <person name="Daum C."/>
            <person name="Ng V."/>
            <person name="Clum A."/>
            <person name="Steindorff A."/>
            <person name="Ohm R.A."/>
            <person name="Martin F."/>
            <person name="Silar P."/>
            <person name="Natvig D.O."/>
            <person name="Lalanne C."/>
            <person name="Gautier V."/>
            <person name="Ament-Velasquez S.L."/>
            <person name="Kruys A."/>
            <person name="Hutchinson M.I."/>
            <person name="Powell A.J."/>
            <person name="Barry K."/>
            <person name="Miller A.N."/>
            <person name="Grigoriev I.V."/>
            <person name="Debuchy R."/>
            <person name="Gladieux P."/>
            <person name="Hiltunen Thoren M."/>
            <person name="Johannesson H."/>
        </authorList>
    </citation>
    <scope>NUCLEOTIDE SEQUENCE</scope>
    <source>
        <strain evidence="1">CBS 532.94</strain>
    </source>
</reference>
<dbReference type="AlphaFoldDB" id="A0AAN7H873"/>
<proteinExistence type="predicted"/>
<dbReference type="EMBL" id="MU860323">
    <property type="protein sequence ID" value="KAK4234827.1"/>
    <property type="molecule type" value="Genomic_DNA"/>
</dbReference>
<sequence length="109" mass="12121">MNRQPPSSARPLSTSARVHPPYLPYLHNSRGKGLKWIAPLAAVVTAGYAVASYREAQVDERLAAAEEAEAERRRREAALADAYGDRGSLEELERAMRVYEAQRGSEPRQ</sequence>
<gene>
    <name evidence="1" type="ORF">C8A03DRAFT_37366</name>
</gene>
<protein>
    <submittedName>
        <fullName evidence="1">N-acetylglucosaminyl-phosphatidylinositol</fullName>
    </submittedName>
</protein>
<accession>A0AAN7H873</accession>